<evidence type="ECO:0000313" key="3">
    <source>
        <dbReference type="Proteomes" id="UP000596276"/>
    </source>
</evidence>
<evidence type="ECO:0000313" key="2">
    <source>
        <dbReference type="EMBL" id="QRD88630.1"/>
    </source>
</evidence>
<proteinExistence type="predicted"/>
<organism evidence="2 3">
    <name type="scientific">Aspergillus flavus (strain ATCC 200026 / FGSC A1120 / IAM 13836 / NRRL 3357 / JCM 12722 / SRRC 167)</name>
    <dbReference type="NCBI Taxonomy" id="332952"/>
    <lineage>
        <taxon>Eukaryota</taxon>
        <taxon>Fungi</taxon>
        <taxon>Dikarya</taxon>
        <taxon>Ascomycota</taxon>
        <taxon>Pezizomycotina</taxon>
        <taxon>Eurotiomycetes</taxon>
        <taxon>Eurotiomycetidae</taxon>
        <taxon>Eurotiales</taxon>
        <taxon>Aspergillaceae</taxon>
        <taxon>Aspergillus</taxon>
        <taxon>Aspergillus subgen. Circumdati</taxon>
    </lineage>
</organism>
<name>A0A7U2QZG7_ASPFN</name>
<feature type="transmembrane region" description="Helical" evidence="1">
    <location>
        <begin position="130"/>
        <end position="154"/>
    </location>
</feature>
<keyword evidence="1" id="KW-0472">Membrane</keyword>
<keyword evidence="1" id="KW-0812">Transmembrane</keyword>
<accession>A0A7U2QZG7</accession>
<evidence type="ECO:0000256" key="1">
    <source>
        <dbReference type="SAM" id="Phobius"/>
    </source>
</evidence>
<keyword evidence="3" id="KW-1185">Reference proteome</keyword>
<reference evidence="3" key="1">
    <citation type="journal article" date="2021" name="G3 (Bethesda)">
        <title>Chromosome assembled and annotated genome sequence of Aspergillus flavus NRRL 3357.</title>
        <authorList>
            <person name="Skerker J.M."/>
            <person name="Pianalto K.M."/>
            <person name="Mondo S.J."/>
            <person name="Yang K."/>
            <person name="Arkin A.P."/>
            <person name="Keller N.P."/>
            <person name="Grigoriev I.V."/>
            <person name="Louise Glass N.L."/>
        </authorList>
    </citation>
    <scope>NUCLEOTIDE SEQUENCE [LARGE SCALE GENOMIC DNA]</scope>
    <source>
        <strain evidence="3">ATCC 200026 / FGSC A1120 / IAM 13836 / NRRL 3357 / JCM 12722 / SRRC 167</strain>
    </source>
</reference>
<dbReference type="AlphaFoldDB" id="A0A7U2QZG7"/>
<dbReference type="Proteomes" id="UP000596276">
    <property type="component" value="Chromosome 1"/>
</dbReference>
<dbReference type="VEuPathDB" id="FungiDB:F9C07_1121041"/>
<keyword evidence="1" id="KW-1133">Transmembrane helix</keyword>
<gene>
    <name evidence="2" type="ORF">F9C07_1121041</name>
</gene>
<sequence>MVLTDYCVYIDIQIHEPTTAYIMIFTFEGPSFLSCAIYPHQIIVLLSISRHIMCISKHDLRSILPYYQQLTYVILSSDSEIYSSWFGRVLYMIMITHVIITSRLPSWTQHAMPRPTHSLGQRASNPRCKVYIYTYIYVYVYYILFIIISIVVVLSNRY</sequence>
<protein>
    <submittedName>
        <fullName evidence="2">Uncharacterized protein</fullName>
    </submittedName>
</protein>
<feature type="transmembrane region" description="Helical" evidence="1">
    <location>
        <begin position="85"/>
        <end position="104"/>
    </location>
</feature>
<dbReference type="EMBL" id="CP044619">
    <property type="protein sequence ID" value="QRD88630.1"/>
    <property type="molecule type" value="Genomic_DNA"/>
</dbReference>